<dbReference type="InterPro" id="IPR001817">
    <property type="entry name" value="Vasoprsn_rcpt"/>
</dbReference>
<keyword evidence="4 10" id="KW-1133">Transmembrane helix</keyword>
<dbReference type="GO" id="GO:0005886">
    <property type="term" value="C:plasma membrane"/>
    <property type="evidence" value="ECO:0007669"/>
    <property type="project" value="UniProtKB-SubCell"/>
</dbReference>
<name>A0A1J1IA90_9DIPT</name>
<keyword evidence="3 10" id="KW-0812">Transmembrane</keyword>
<feature type="transmembrane region" description="Helical" evidence="10">
    <location>
        <begin position="123"/>
        <end position="143"/>
    </location>
</feature>
<evidence type="ECO:0000256" key="10">
    <source>
        <dbReference type="RuleBase" id="RU046427"/>
    </source>
</evidence>
<keyword evidence="6 10" id="KW-0472">Membrane</keyword>
<dbReference type="SUPFAM" id="SSF81321">
    <property type="entry name" value="Family A G protein-coupled receptor-like"/>
    <property type="match status" value="1"/>
</dbReference>
<comment type="subcellular location">
    <subcellularLocation>
        <location evidence="1 10">Cell membrane</location>
        <topology evidence="1 10">Multi-pass membrane protein</topology>
    </subcellularLocation>
</comment>
<keyword evidence="7 10" id="KW-0675">Receptor</keyword>
<evidence type="ECO:0000256" key="8">
    <source>
        <dbReference type="ARBA" id="ARBA00023180"/>
    </source>
</evidence>
<dbReference type="InterPro" id="IPR052665">
    <property type="entry name" value="Neuropeptide-GPCR"/>
</dbReference>
<dbReference type="PANTHER" id="PTHR24224:SF6">
    <property type="entry name" value="CARDIOACCELERATORY PEPTIDE RECEPTOR-RELATED"/>
    <property type="match status" value="1"/>
</dbReference>
<dbReference type="PRINTS" id="PR00896">
    <property type="entry name" value="VASOPRESSINR"/>
</dbReference>
<sequence>MVQTLSTEQFTVLWILFATIVLGNTAVLVTLFINKSRKSRMNFFIKHLALADLSVGLFNVLTDIVWRITVTWEAGNIACKFIKYIQCLTTYASTYVLVALSIDRYDAITHPMNFSGSWKRAKILVISAWVLSALFSTPQFFLYEETLIQDRTQCWIELGEQWRWQIYMSLVTIVLFIIPAIIISFCYAIIVKTIWEKGTYLGSTEMGRKGARNGNAADDDDSGSRRASSRGIIPRAKIKTVKMTFVIVIVFIACWSPYFVFDLLQVFEQIPKSQTNIAIATFIQSLAPLNSAANPLIYCMFSTQVWKTLRRSAVFQWFSDPHCCKRRESQQNQFGNGRLRGGVRNQHQSYDSMKTFTTTSTVTSRRSTCLRPNRVVIIEHQKTRFATPEEYTQSDIFLIDLVIRSKIWV</sequence>
<feature type="transmembrane region" description="Helical" evidence="10">
    <location>
        <begin position="166"/>
        <end position="190"/>
    </location>
</feature>
<dbReference type="CDD" id="cd15197">
    <property type="entry name" value="7tmA_NPSR"/>
    <property type="match status" value="1"/>
</dbReference>
<dbReference type="InterPro" id="IPR000276">
    <property type="entry name" value="GPCR_Rhodpsn"/>
</dbReference>
<evidence type="ECO:0000313" key="13">
    <source>
        <dbReference type="Proteomes" id="UP000183832"/>
    </source>
</evidence>
<feature type="transmembrane region" description="Helical" evidence="10">
    <location>
        <begin position="12"/>
        <end position="33"/>
    </location>
</feature>
<feature type="domain" description="G-protein coupled receptors family 1 profile" evidence="11">
    <location>
        <begin position="23"/>
        <end position="298"/>
    </location>
</feature>
<dbReference type="AlphaFoldDB" id="A0A1J1IA90"/>
<dbReference type="STRING" id="568069.A0A1J1IA90"/>
<keyword evidence="2" id="KW-1003">Cell membrane</keyword>
<evidence type="ECO:0000256" key="7">
    <source>
        <dbReference type="ARBA" id="ARBA00023170"/>
    </source>
</evidence>
<dbReference type="Pfam" id="PF00001">
    <property type="entry name" value="7tm_1"/>
    <property type="match status" value="1"/>
</dbReference>
<comment type="similarity">
    <text evidence="10">Belongs to the G-protein coupled receptor 1 family. Vasopressin/oxytocin receptor subfamily.</text>
</comment>
<feature type="transmembrane region" description="Helical" evidence="10">
    <location>
        <begin position="81"/>
        <end position="102"/>
    </location>
</feature>
<keyword evidence="8 10" id="KW-0325">Glycoprotein</keyword>
<evidence type="ECO:0000313" key="12">
    <source>
        <dbReference type="EMBL" id="CRK97131.1"/>
    </source>
</evidence>
<feature type="transmembrane region" description="Helical" evidence="10">
    <location>
        <begin position="45"/>
        <end position="69"/>
    </location>
</feature>
<reference evidence="12 13" key="1">
    <citation type="submission" date="2015-04" db="EMBL/GenBank/DDBJ databases">
        <authorList>
            <person name="Syromyatnikov M.Y."/>
            <person name="Popov V.N."/>
        </authorList>
    </citation>
    <scope>NUCLEOTIDE SEQUENCE [LARGE SCALE GENOMIC DNA]</scope>
</reference>
<dbReference type="GO" id="GO:0005000">
    <property type="term" value="F:vasopressin receptor activity"/>
    <property type="evidence" value="ECO:0007669"/>
    <property type="project" value="InterPro"/>
</dbReference>
<dbReference type="GO" id="GO:0008188">
    <property type="term" value="F:neuropeptide receptor activity"/>
    <property type="evidence" value="ECO:0007669"/>
    <property type="project" value="TreeGrafter"/>
</dbReference>
<evidence type="ECO:0000256" key="9">
    <source>
        <dbReference type="ARBA" id="ARBA00023224"/>
    </source>
</evidence>
<protein>
    <submittedName>
        <fullName evidence="12">CLUMA_CG010528, isoform A</fullName>
    </submittedName>
</protein>
<dbReference type="PRINTS" id="PR00237">
    <property type="entry name" value="GPCRRHODOPSN"/>
</dbReference>
<dbReference type="EMBL" id="CVRI01000047">
    <property type="protein sequence ID" value="CRK97131.1"/>
    <property type="molecule type" value="Genomic_DNA"/>
</dbReference>
<dbReference type="Proteomes" id="UP000183832">
    <property type="component" value="Unassembled WGS sequence"/>
</dbReference>
<evidence type="ECO:0000256" key="1">
    <source>
        <dbReference type="ARBA" id="ARBA00004651"/>
    </source>
</evidence>
<keyword evidence="9 10" id="KW-0807">Transducer</keyword>
<evidence type="ECO:0000256" key="6">
    <source>
        <dbReference type="ARBA" id="ARBA00023136"/>
    </source>
</evidence>
<dbReference type="OrthoDB" id="5987909at2759"/>
<dbReference type="InterPro" id="IPR017452">
    <property type="entry name" value="GPCR_Rhodpsn_7TM"/>
</dbReference>
<evidence type="ECO:0000256" key="4">
    <source>
        <dbReference type="ARBA" id="ARBA00022989"/>
    </source>
</evidence>
<feature type="transmembrane region" description="Helical" evidence="10">
    <location>
        <begin position="243"/>
        <end position="261"/>
    </location>
</feature>
<dbReference type="Gene3D" id="1.20.1070.10">
    <property type="entry name" value="Rhodopsin 7-helix transmembrane proteins"/>
    <property type="match status" value="1"/>
</dbReference>
<evidence type="ECO:0000256" key="3">
    <source>
        <dbReference type="ARBA" id="ARBA00022692"/>
    </source>
</evidence>
<dbReference type="FunFam" id="1.20.1070.10:FF:000188">
    <property type="entry name" value="Neuropeptide S receptor"/>
    <property type="match status" value="1"/>
</dbReference>
<dbReference type="PROSITE" id="PS00237">
    <property type="entry name" value="G_PROTEIN_RECEP_F1_1"/>
    <property type="match status" value="1"/>
</dbReference>
<evidence type="ECO:0000259" key="11">
    <source>
        <dbReference type="PROSITE" id="PS50262"/>
    </source>
</evidence>
<keyword evidence="5 10" id="KW-0297">G-protein coupled receptor</keyword>
<evidence type="ECO:0000256" key="2">
    <source>
        <dbReference type="ARBA" id="ARBA00022475"/>
    </source>
</evidence>
<comment type="caution">
    <text evidence="10">Lacks conserved residue(s) required for the propagation of feature annotation.</text>
</comment>
<dbReference type="PROSITE" id="PS50262">
    <property type="entry name" value="G_PROTEIN_RECEP_F1_2"/>
    <property type="match status" value="1"/>
</dbReference>
<evidence type="ECO:0000256" key="5">
    <source>
        <dbReference type="ARBA" id="ARBA00023040"/>
    </source>
</evidence>
<organism evidence="12 13">
    <name type="scientific">Clunio marinus</name>
    <dbReference type="NCBI Taxonomy" id="568069"/>
    <lineage>
        <taxon>Eukaryota</taxon>
        <taxon>Metazoa</taxon>
        <taxon>Ecdysozoa</taxon>
        <taxon>Arthropoda</taxon>
        <taxon>Hexapoda</taxon>
        <taxon>Insecta</taxon>
        <taxon>Pterygota</taxon>
        <taxon>Neoptera</taxon>
        <taxon>Endopterygota</taxon>
        <taxon>Diptera</taxon>
        <taxon>Nematocera</taxon>
        <taxon>Chironomoidea</taxon>
        <taxon>Chironomidae</taxon>
        <taxon>Clunio</taxon>
    </lineage>
</organism>
<keyword evidence="13" id="KW-1185">Reference proteome</keyword>
<accession>A0A1J1IA90</accession>
<gene>
    <name evidence="12" type="ORF">CLUMA_CG010528</name>
</gene>
<proteinExistence type="inferred from homology"/>
<dbReference type="PANTHER" id="PTHR24224">
    <property type="entry name" value="CARDIOACCELERATORY PEPTIDE RECEPTOR-RELATED"/>
    <property type="match status" value="1"/>
</dbReference>